<evidence type="ECO:0000256" key="1">
    <source>
        <dbReference type="ARBA" id="ARBA00009018"/>
    </source>
</evidence>
<organism evidence="8 9">
    <name type="scientific">Paraburkholderia tropica</name>
    <dbReference type="NCBI Taxonomy" id="92647"/>
    <lineage>
        <taxon>Bacteria</taxon>
        <taxon>Pseudomonadati</taxon>
        <taxon>Pseudomonadota</taxon>
        <taxon>Betaproteobacteria</taxon>
        <taxon>Burkholderiales</taxon>
        <taxon>Burkholderiaceae</taxon>
        <taxon>Paraburkholderia</taxon>
    </lineage>
</organism>
<comment type="pathway">
    <text evidence="5">Cofactor biosynthesis; coenzyme A biosynthesis; CoA from (R)-pantothenate: step 5/5.</text>
</comment>
<dbReference type="SUPFAM" id="SSF52540">
    <property type="entry name" value="P-loop containing nucleoside triphosphate hydrolases"/>
    <property type="match status" value="1"/>
</dbReference>
<dbReference type="EMBL" id="FNZM01000028">
    <property type="protein sequence ID" value="SEK14384.1"/>
    <property type="molecule type" value="Genomic_DNA"/>
</dbReference>
<evidence type="ECO:0000256" key="4">
    <source>
        <dbReference type="ARBA" id="ARBA00022993"/>
    </source>
</evidence>
<keyword evidence="4 5" id="KW-0173">Coenzyme A biosynthesis</keyword>
<evidence type="ECO:0000256" key="6">
    <source>
        <dbReference type="NCBIfam" id="TIGR00152"/>
    </source>
</evidence>
<dbReference type="GO" id="GO:0005737">
    <property type="term" value="C:cytoplasm"/>
    <property type="evidence" value="ECO:0007669"/>
    <property type="project" value="UniProtKB-SubCell"/>
</dbReference>
<reference evidence="7 10" key="2">
    <citation type="submission" date="2018-05" db="EMBL/GenBank/DDBJ databases">
        <title>Genomic Encyclopedia of Type Strains, Phase IV (KMG-V): Genome sequencing to study the core and pangenomes of soil and plant-associated prokaryotes.</title>
        <authorList>
            <person name="Whitman W."/>
        </authorList>
    </citation>
    <scope>NUCLEOTIDE SEQUENCE [LARGE SCALE GENOMIC DNA]</scope>
    <source>
        <strain evidence="7 10">SIr-6563</strain>
    </source>
</reference>
<keyword evidence="3 5" id="KW-0067">ATP-binding</keyword>
<evidence type="ECO:0000256" key="5">
    <source>
        <dbReference type="HAMAP-Rule" id="MF_00376"/>
    </source>
</evidence>
<dbReference type="Pfam" id="PF01121">
    <property type="entry name" value="CoaE"/>
    <property type="match status" value="1"/>
</dbReference>
<dbReference type="NCBIfam" id="TIGR00152">
    <property type="entry name" value="dephospho-CoA kinase"/>
    <property type="match status" value="1"/>
</dbReference>
<sequence>MTITGAMTGTTSGATREPFTLGLTGGIGSGKSTVADLFAARGVPLVDTDVIAHRITAPGGLAMAPIAAQFGPEFVAADGSMDRARMRALVFSDETARKRLEAITHPLIRAETERETREANGPYVIVVVPLLVESGAWKSRVARVLVVDCSVETQIGRVMRRNGFSREQVQAIIARQATREARLAAADDVIVNDGAKLEALAQDVEILHQRYLALAGAQNAAR</sequence>
<dbReference type="InterPro" id="IPR027417">
    <property type="entry name" value="P-loop_NTPase"/>
</dbReference>
<evidence type="ECO:0000256" key="2">
    <source>
        <dbReference type="ARBA" id="ARBA00022741"/>
    </source>
</evidence>
<feature type="binding site" evidence="5">
    <location>
        <begin position="28"/>
        <end position="33"/>
    </location>
    <ligand>
        <name>ATP</name>
        <dbReference type="ChEBI" id="CHEBI:30616"/>
    </ligand>
</feature>
<comment type="similarity">
    <text evidence="1 5">Belongs to the CoaE family.</text>
</comment>
<evidence type="ECO:0000256" key="3">
    <source>
        <dbReference type="ARBA" id="ARBA00022840"/>
    </source>
</evidence>
<comment type="subcellular location">
    <subcellularLocation>
        <location evidence="5">Cytoplasm</location>
    </subcellularLocation>
</comment>
<comment type="catalytic activity">
    <reaction evidence="5">
        <text>3'-dephospho-CoA + ATP = ADP + CoA + H(+)</text>
        <dbReference type="Rhea" id="RHEA:18245"/>
        <dbReference type="ChEBI" id="CHEBI:15378"/>
        <dbReference type="ChEBI" id="CHEBI:30616"/>
        <dbReference type="ChEBI" id="CHEBI:57287"/>
        <dbReference type="ChEBI" id="CHEBI:57328"/>
        <dbReference type="ChEBI" id="CHEBI:456216"/>
        <dbReference type="EC" id="2.7.1.24"/>
    </reaction>
</comment>
<keyword evidence="2 5" id="KW-0547">Nucleotide-binding</keyword>
<dbReference type="GO" id="GO:0015937">
    <property type="term" value="P:coenzyme A biosynthetic process"/>
    <property type="evidence" value="ECO:0007669"/>
    <property type="project" value="UniProtKB-UniRule"/>
</dbReference>
<comment type="caution">
    <text evidence="8">The sequence shown here is derived from an EMBL/GenBank/DDBJ whole genome shotgun (WGS) entry which is preliminary data.</text>
</comment>
<evidence type="ECO:0000313" key="7">
    <source>
        <dbReference type="EMBL" id="PXX06749.1"/>
    </source>
</evidence>
<dbReference type="Proteomes" id="UP000183529">
    <property type="component" value="Unassembled WGS sequence"/>
</dbReference>
<dbReference type="Gene3D" id="3.40.50.300">
    <property type="entry name" value="P-loop containing nucleotide triphosphate hydrolases"/>
    <property type="match status" value="1"/>
</dbReference>
<gene>
    <name evidence="5" type="primary">coaE</name>
    <name evidence="7" type="ORF">C7400_13331</name>
    <name evidence="8" type="ORF">SAMN05216550_12830</name>
</gene>
<protein>
    <recommendedName>
        <fullName evidence="5 6">Dephospho-CoA kinase</fullName>
        <ecNumber evidence="5 6">2.7.1.24</ecNumber>
    </recommendedName>
    <alternativeName>
        <fullName evidence="5">Dephosphocoenzyme A kinase</fullName>
    </alternativeName>
</protein>
<dbReference type="Proteomes" id="UP000247515">
    <property type="component" value="Unassembled WGS sequence"/>
</dbReference>
<keyword evidence="10" id="KW-1185">Reference proteome</keyword>
<proteinExistence type="inferred from homology"/>
<dbReference type="HAMAP" id="MF_00376">
    <property type="entry name" value="Dephospho_CoA_kinase"/>
    <property type="match status" value="1"/>
</dbReference>
<evidence type="ECO:0000313" key="9">
    <source>
        <dbReference type="Proteomes" id="UP000183529"/>
    </source>
</evidence>
<dbReference type="AlphaFoldDB" id="A0AAQ1GND6"/>
<dbReference type="PROSITE" id="PS51219">
    <property type="entry name" value="DPCK"/>
    <property type="match status" value="1"/>
</dbReference>
<dbReference type="EC" id="2.7.1.24" evidence="5 6"/>
<dbReference type="PANTHER" id="PTHR10695:SF46">
    <property type="entry name" value="BIFUNCTIONAL COENZYME A SYNTHASE-RELATED"/>
    <property type="match status" value="1"/>
</dbReference>
<name>A0AAQ1GND6_9BURK</name>
<dbReference type="GO" id="GO:0004140">
    <property type="term" value="F:dephospho-CoA kinase activity"/>
    <property type="evidence" value="ECO:0007669"/>
    <property type="project" value="UniProtKB-UniRule"/>
</dbReference>
<dbReference type="GO" id="GO:0005524">
    <property type="term" value="F:ATP binding"/>
    <property type="evidence" value="ECO:0007669"/>
    <property type="project" value="UniProtKB-UniRule"/>
</dbReference>
<keyword evidence="5" id="KW-0808">Transferase</keyword>
<evidence type="ECO:0000313" key="10">
    <source>
        <dbReference type="Proteomes" id="UP000247515"/>
    </source>
</evidence>
<dbReference type="CDD" id="cd02022">
    <property type="entry name" value="DPCK"/>
    <property type="match status" value="1"/>
</dbReference>
<dbReference type="PANTHER" id="PTHR10695">
    <property type="entry name" value="DEPHOSPHO-COA KINASE-RELATED"/>
    <property type="match status" value="1"/>
</dbReference>
<accession>A0AAQ1GND6</accession>
<dbReference type="EMBL" id="QJJV01000033">
    <property type="protein sequence ID" value="PXX06749.1"/>
    <property type="molecule type" value="Genomic_DNA"/>
</dbReference>
<dbReference type="InterPro" id="IPR001977">
    <property type="entry name" value="Depp_CoAkinase"/>
</dbReference>
<evidence type="ECO:0000313" key="8">
    <source>
        <dbReference type="EMBL" id="SEK14384.1"/>
    </source>
</evidence>
<comment type="function">
    <text evidence="5">Catalyzes the phosphorylation of the 3'-hydroxyl group of dephosphocoenzyme A to form coenzyme A.</text>
</comment>
<keyword evidence="5 8" id="KW-0418">Kinase</keyword>
<keyword evidence="5" id="KW-0963">Cytoplasm</keyword>
<reference evidence="8 9" key="1">
    <citation type="submission" date="2016-10" db="EMBL/GenBank/DDBJ databases">
        <authorList>
            <person name="Varghese N."/>
            <person name="Submissions S."/>
        </authorList>
    </citation>
    <scope>NUCLEOTIDE SEQUENCE [LARGE SCALE GENOMIC DNA]</scope>
    <source>
        <strain evidence="8 9">LMG 22274</strain>
    </source>
</reference>